<accession>A0A3G4ZSV6</accession>
<feature type="region of interest" description="Disordered" evidence="1">
    <location>
        <begin position="1"/>
        <end position="47"/>
    </location>
</feature>
<feature type="compositionally biased region" description="Polar residues" evidence="1">
    <location>
        <begin position="1"/>
        <end position="17"/>
    </location>
</feature>
<sequence>MSTQPIRSSRSGMSGVQSYGALNRARSQTPASISNTNTPFRPANRPSQSQINTIKSFFTRPKDRVHTVSNLPRSSMNRGFNVADRNKLRSFVDFRSMFYRKNKNLSHYIYIYNGVLPFAYYTGTTVCDIAWEYDIPICDLLYSTGEIDYDAYCNYNCDNMYFDAPINDLYTGPGGLVYITSGNSQPYASYSWPNYSYVY</sequence>
<feature type="compositionally biased region" description="Polar residues" evidence="1">
    <location>
        <begin position="25"/>
        <end position="47"/>
    </location>
</feature>
<organism evidence="2">
    <name type="scientific">Edafosvirus sp</name>
    <dbReference type="NCBI Taxonomy" id="2487765"/>
    <lineage>
        <taxon>Viruses</taxon>
        <taxon>Varidnaviria</taxon>
        <taxon>Bamfordvirae</taxon>
        <taxon>Nucleocytoviricota</taxon>
        <taxon>Megaviricetes</taxon>
        <taxon>Imitervirales</taxon>
        <taxon>Mimiviridae</taxon>
        <taxon>Klosneuvirinae</taxon>
    </lineage>
</organism>
<reference evidence="2" key="1">
    <citation type="submission" date="2018-10" db="EMBL/GenBank/DDBJ databases">
        <title>Hidden diversity of soil giant viruses.</title>
        <authorList>
            <person name="Schulz F."/>
            <person name="Alteio L."/>
            <person name="Goudeau D."/>
            <person name="Ryan E.M."/>
            <person name="Malmstrom R.R."/>
            <person name="Blanchard J."/>
            <person name="Woyke T."/>
        </authorList>
    </citation>
    <scope>NUCLEOTIDE SEQUENCE</scope>
    <source>
        <strain evidence="2">EDV1</strain>
    </source>
</reference>
<dbReference type="EMBL" id="MK072068">
    <property type="protein sequence ID" value="AYV77967.1"/>
    <property type="molecule type" value="Genomic_DNA"/>
</dbReference>
<evidence type="ECO:0000313" key="2">
    <source>
        <dbReference type="EMBL" id="AYV77967.1"/>
    </source>
</evidence>
<protein>
    <submittedName>
        <fullName evidence="2">Uncharacterized protein</fullName>
    </submittedName>
</protein>
<evidence type="ECO:0000256" key="1">
    <source>
        <dbReference type="SAM" id="MobiDB-lite"/>
    </source>
</evidence>
<name>A0A3G4ZSV6_9VIRU</name>
<proteinExistence type="predicted"/>
<gene>
    <name evidence="2" type="ORF">Edafosvirus3_45</name>
</gene>